<dbReference type="Gene3D" id="2.40.70.10">
    <property type="entry name" value="Acid Proteases"/>
    <property type="match status" value="1"/>
</dbReference>
<dbReference type="Gene3D" id="3.10.10.10">
    <property type="entry name" value="HIV Type 1 Reverse Transcriptase, subunit A, domain 1"/>
    <property type="match status" value="1"/>
</dbReference>
<dbReference type="OrthoDB" id="1874341at2759"/>
<feature type="region of interest" description="Disordered" evidence="2">
    <location>
        <begin position="1171"/>
        <end position="1191"/>
    </location>
</feature>
<organism evidence="5 6">
    <name type="scientific">Cucumis melo var. makuwa</name>
    <name type="common">Oriental melon</name>
    <dbReference type="NCBI Taxonomy" id="1194695"/>
    <lineage>
        <taxon>Eukaryota</taxon>
        <taxon>Viridiplantae</taxon>
        <taxon>Streptophyta</taxon>
        <taxon>Embryophyta</taxon>
        <taxon>Tracheophyta</taxon>
        <taxon>Spermatophyta</taxon>
        <taxon>Magnoliopsida</taxon>
        <taxon>eudicotyledons</taxon>
        <taxon>Gunneridae</taxon>
        <taxon>Pentapetalae</taxon>
        <taxon>rosids</taxon>
        <taxon>fabids</taxon>
        <taxon>Cucurbitales</taxon>
        <taxon>Cucurbitaceae</taxon>
        <taxon>Benincaseae</taxon>
        <taxon>Cucumis</taxon>
    </lineage>
</organism>
<feature type="domain" description="Pyruvate kinase barrel" evidence="4">
    <location>
        <begin position="54"/>
        <end position="163"/>
    </location>
</feature>
<dbReference type="InterPro" id="IPR043128">
    <property type="entry name" value="Rev_trsase/Diguanyl_cyclase"/>
</dbReference>
<comment type="caution">
    <text evidence="5">The sequence shown here is derived from an EMBL/GenBank/DDBJ whole genome shotgun (WGS) entry which is preliminary data.</text>
</comment>
<evidence type="ECO:0000256" key="1">
    <source>
        <dbReference type="SAM" id="Coils"/>
    </source>
</evidence>
<dbReference type="STRING" id="1194695.A0A5A7SW39"/>
<dbReference type="GO" id="GO:0000287">
    <property type="term" value="F:magnesium ion binding"/>
    <property type="evidence" value="ECO:0007669"/>
    <property type="project" value="InterPro"/>
</dbReference>
<dbReference type="Gene3D" id="3.30.70.270">
    <property type="match status" value="1"/>
</dbReference>
<dbReference type="EMBL" id="SSTE01020126">
    <property type="protein sequence ID" value="KAA0035250.1"/>
    <property type="molecule type" value="Genomic_DNA"/>
</dbReference>
<dbReference type="InterPro" id="IPR015793">
    <property type="entry name" value="Pyrv_Knase_brl"/>
</dbReference>
<dbReference type="Pfam" id="PF09797">
    <property type="entry name" value="NatB_MDM20"/>
    <property type="match status" value="1"/>
</dbReference>
<dbReference type="InterPro" id="IPR043502">
    <property type="entry name" value="DNA/RNA_pol_sf"/>
</dbReference>
<evidence type="ECO:0000313" key="5">
    <source>
        <dbReference type="EMBL" id="KAA0035250.1"/>
    </source>
</evidence>
<dbReference type="Pfam" id="PF00224">
    <property type="entry name" value="PK"/>
    <property type="match status" value="2"/>
</dbReference>
<evidence type="ECO:0000259" key="3">
    <source>
        <dbReference type="Pfam" id="PF00078"/>
    </source>
</evidence>
<name>A0A5A7SW39_CUCMM</name>
<dbReference type="PANTHER" id="PTHR24559">
    <property type="entry name" value="TRANSPOSON TY3-I GAG-POL POLYPROTEIN"/>
    <property type="match status" value="1"/>
</dbReference>
<dbReference type="InterPro" id="IPR015806">
    <property type="entry name" value="Pyrv_Knase_insert_dom_sf"/>
</dbReference>
<dbReference type="Gene3D" id="3.20.20.60">
    <property type="entry name" value="Phosphoenolpyruvate-binding domains"/>
    <property type="match status" value="2"/>
</dbReference>
<reference evidence="5 6" key="1">
    <citation type="submission" date="2019-08" db="EMBL/GenBank/DDBJ databases">
        <title>Draft genome sequences of two oriental melons (Cucumis melo L. var makuwa).</title>
        <authorList>
            <person name="Kwon S.-Y."/>
        </authorList>
    </citation>
    <scope>NUCLEOTIDE SEQUENCE [LARGE SCALE GENOMIC DNA]</scope>
    <source>
        <strain evidence="6">cv. SW 3</strain>
        <tissue evidence="5">Leaf</tissue>
    </source>
</reference>
<dbReference type="CDD" id="cd00303">
    <property type="entry name" value="retropepsin_like"/>
    <property type="match status" value="1"/>
</dbReference>
<dbReference type="PANTHER" id="PTHR24559:SF444">
    <property type="entry name" value="REVERSE TRANSCRIPTASE DOMAIN-CONTAINING PROTEIN"/>
    <property type="match status" value="1"/>
</dbReference>
<dbReference type="InterPro" id="IPR021109">
    <property type="entry name" value="Peptidase_aspartic_dom_sf"/>
</dbReference>
<feature type="domain" description="Reverse transcriptase" evidence="3">
    <location>
        <begin position="1247"/>
        <end position="1374"/>
    </location>
</feature>
<feature type="domain" description="Pyruvate kinase barrel" evidence="4">
    <location>
        <begin position="183"/>
        <end position="236"/>
    </location>
</feature>
<accession>A0A5A7SW39</accession>
<evidence type="ECO:0000259" key="4">
    <source>
        <dbReference type="Pfam" id="PF00224"/>
    </source>
</evidence>
<dbReference type="InterPro" id="IPR053134">
    <property type="entry name" value="RNA-dir_DNA_polymerase"/>
</dbReference>
<gene>
    <name evidence="5" type="ORF">E6C27_scaffold228G00330</name>
</gene>
<evidence type="ECO:0000256" key="2">
    <source>
        <dbReference type="SAM" id="MobiDB-lite"/>
    </source>
</evidence>
<dbReference type="Gene3D" id="2.40.33.10">
    <property type="entry name" value="PK beta-barrel domain-like"/>
    <property type="match status" value="1"/>
</dbReference>
<dbReference type="InterPro" id="IPR015813">
    <property type="entry name" value="Pyrv/PenolPyrv_kinase-like_dom"/>
</dbReference>
<evidence type="ECO:0000313" key="6">
    <source>
        <dbReference type="Proteomes" id="UP000321393"/>
    </source>
</evidence>
<dbReference type="InterPro" id="IPR019183">
    <property type="entry name" value="NAA25_NatB_aux_su"/>
</dbReference>
<keyword evidence="1" id="KW-0175">Coiled coil</keyword>
<sequence length="1379" mass="156302">METVPENSIPGLSDSIAKIREDVKSGVENLTEECVSTMADVTRLLMKSFFPTMTKIVGTLGPNSRSVQVISACLMAGMSVAQFDFSWGSPDYHQVTLENLKIAVKSTKKLCAVMLDTAGPEVLVVTKVKFISLQKDGFVVLTPNQELEASSELLPINYGGLSKARQFLSKLGDLNQTQIFAKIESVEVFLFQKTALYRCNMAGKPDVLTRVVDSMTNNLRPTRAVATDVANAVLDALMIGSASYTISAVCWRMIVTGALSRVSIQFIHQKRFGHLACFPSDVGMFLEVLAPDKKTELLEKLKNITPSTSIISTKALGQSITLLKLQVLSGNMFHLPVSELERCVVQMAEIYCENLPLSKDLDPQESMHGEELLSLICNLLVELFWRTQKCGYIIEAILVLEWGLTIRRYVWQYKILLLHVYSYLGALSSAFEWYKLLDVKNILVETVSHHMLPQMLASPLWVDLSNLLKDYLKFMDDHFRESAELTFVAYRHRSYSKVIEFVQFKERLQHSSQYLVARVEEAVLQLKQHAHSIEEEEATLENLKSGIHLVELSKEIPSKPLKFNEDFESRPWWTPTSEKNYLLGPYEGIFYCPKENLNQNLEVGVRRNVERRSLLPRLLYLSIQSVSTSIKENFEIDGSLSDLKISTELKLLLESYAKMLDSTFEDAVELVTAVSNGLSSYKDFGHNLVEWFNFAVFLNAWTLCSDELGGKNAYGYQSRTWHIVNSLLEKYISEAVGSLESIIFTPYDNSMRTLVQVVSEPLAWHGLILQACVRSSLPSGKRKKKTGSAAELFSSPLFLAVRDSTQSLCTTLEVLLEWLKGLVNQSEEGKLEAILSSIQNNGKNDGPGQVFRTLENLTSSMNSTELGHRITEALKSWNTVDVARKLITGKHLAAKPQTVQKCRREVELGGPTAALKYDGTSRPRSRRALVQTSCRSSMKVLGAFLASSAFACLVFRLVPFDCRFIATNILEKTRAMAQKEWEDRLETNEKEIKELKEMMLNGSGLKGKGKIEETDMTSSFAGDSSDKREVKVAVVSFGPDEVDWFRWSNNRKKVLSWEDLKRRMFEHFKAPGEGHRCKVKVNCELMFFIANEEEELEGANEKEEVEPEVGTMKLRGTVRGREVIILIDSGATHNFIHQGVVEELNLQLKGKNKFKHYRIYGDSLAFDDNDVHGRKGASDIEDNEREEEGEGSKLPMIINLLKRYMSLFEMPNGLPSRRVVDHRILTLDGQKPINVRPYKYGYIQKEEIEKLVPEMLQARNISPSQKLLDESHGAEAFSKLDLCSGYHQIQMKEDIEKTTFRTHKGQYEFLVMSFVLTNAPATFQSLMNQILRPFLRRFVLVFYDDILVYNKDITEHERHLGVVFNVMKDNQLLLTKRNV</sequence>
<dbReference type="GO" id="GO:0004743">
    <property type="term" value="F:pyruvate kinase activity"/>
    <property type="evidence" value="ECO:0007669"/>
    <property type="project" value="InterPro"/>
</dbReference>
<proteinExistence type="predicted"/>
<dbReference type="InterPro" id="IPR000477">
    <property type="entry name" value="RT_dom"/>
</dbReference>
<dbReference type="Pfam" id="PF00078">
    <property type="entry name" value="RVT_1"/>
    <property type="match status" value="1"/>
</dbReference>
<feature type="compositionally biased region" description="Acidic residues" evidence="2">
    <location>
        <begin position="1179"/>
        <end position="1189"/>
    </location>
</feature>
<dbReference type="InterPro" id="IPR040442">
    <property type="entry name" value="Pyrv_kinase-like_dom_sf"/>
</dbReference>
<feature type="coiled-coil region" evidence="1">
    <location>
        <begin position="516"/>
        <end position="546"/>
    </location>
</feature>
<dbReference type="GO" id="GO:0030955">
    <property type="term" value="F:potassium ion binding"/>
    <property type="evidence" value="ECO:0007669"/>
    <property type="project" value="InterPro"/>
</dbReference>
<protein>
    <submittedName>
        <fullName evidence="5">Phagocyte signaling-impaired protein</fullName>
    </submittedName>
</protein>
<dbReference type="SUPFAM" id="SSF56672">
    <property type="entry name" value="DNA/RNA polymerases"/>
    <property type="match status" value="1"/>
</dbReference>
<dbReference type="Proteomes" id="UP000321393">
    <property type="component" value="Unassembled WGS sequence"/>
</dbReference>
<dbReference type="CDD" id="cd01647">
    <property type="entry name" value="RT_LTR"/>
    <property type="match status" value="1"/>
</dbReference>
<dbReference type="SUPFAM" id="SSF51621">
    <property type="entry name" value="Phosphoenolpyruvate/pyruvate domain"/>
    <property type="match status" value="1"/>
</dbReference>